<keyword evidence="4" id="KW-1185">Reference proteome</keyword>
<evidence type="ECO:0000259" key="2">
    <source>
        <dbReference type="PROSITE" id="PS51352"/>
    </source>
</evidence>
<evidence type="ECO:0000313" key="3">
    <source>
        <dbReference type="EMBL" id="MBB6647217.1"/>
    </source>
</evidence>
<dbReference type="RefSeq" id="WP_185193583.1">
    <property type="nucleotide sequence ID" value="NZ_JACKXD010000004.1"/>
</dbReference>
<proteinExistence type="predicted"/>
<protein>
    <submittedName>
        <fullName evidence="3">Redoxin domain-containing protein</fullName>
    </submittedName>
</protein>
<dbReference type="PROSITE" id="PS51352">
    <property type="entry name" value="THIOREDOXIN_2"/>
    <property type="match status" value="1"/>
</dbReference>
<name>A0A7J9SMG6_9EURY</name>
<dbReference type="Proteomes" id="UP000546257">
    <property type="component" value="Unassembled WGS sequence"/>
</dbReference>
<dbReference type="AlphaFoldDB" id="A0A7J9SMG6"/>
<dbReference type="InterPro" id="IPR013766">
    <property type="entry name" value="Thioredoxin_domain"/>
</dbReference>
<feature type="compositionally biased region" description="Acidic residues" evidence="1">
    <location>
        <begin position="1"/>
        <end position="11"/>
    </location>
</feature>
<organism evidence="3 4">
    <name type="scientific">Halobellus ruber</name>
    <dbReference type="NCBI Taxonomy" id="2761102"/>
    <lineage>
        <taxon>Archaea</taxon>
        <taxon>Methanobacteriati</taxon>
        <taxon>Methanobacteriota</taxon>
        <taxon>Stenosarchaea group</taxon>
        <taxon>Halobacteria</taxon>
        <taxon>Halobacteriales</taxon>
        <taxon>Haloferacaceae</taxon>
        <taxon>Halobellus</taxon>
    </lineage>
</organism>
<feature type="region of interest" description="Disordered" evidence="1">
    <location>
        <begin position="1"/>
        <end position="22"/>
    </location>
</feature>
<dbReference type="Gene3D" id="3.40.30.10">
    <property type="entry name" value="Glutaredoxin"/>
    <property type="match status" value="1"/>
</dbReference>
<dbReference type="GO" id="GO:0016209">
    <property type="term" value="F:antioxidant activity"/>
    <property type="evidence" value="ECO:0007669"/>
    <property type="project" value="InterPro"/>
</dbReference>
<accession>A0A7J9SMG6</accession>
<evidence type="ECO:0000313" key="4">
    <source>
        <dbReference type="Proteomes" id="UP000546257"/>
    </source>
</evidence>
<dbReference type="SUPFAM" id="SSF52833">
    <property type="entry name" value="Thioredoxin-like"/>
    <property type="match status" value="1"/>
</dbReference>
<evidence type="ECO:0000256" key="1">
    <source>
        <dbReference type="SAM" id="MobiDB-lite"/>
    </source>
</evidence>
<dbReference type="EMBL" id="JACKXD010000004">
    <property type="protein sequence ID" value="MBB6647217.1"/>
    <property type="molecule type" value="Genomic_DNA"/>
</dbReference>
<reference evidence="3 4" key="1">
    <citation type="submission" date="2020-08" db="EMBL/GenBank/DDBJ databases">
        <authorList>
            <person name="Seo M.-J."/>
        </authorList>
    </citation>
    <scope>NUCLEOTIDE SEQUENCE [LARGE SCALE GENOMIC DNA]</scope>
    <source>
        <strain evidence="3 4">MBLA0160</strain>
    </source>
</reference>
<gene>
    <name evidence="3" type="ORF">H5V44_13150</name>
</gene>
<dbReference type="GO" id="GO:0016491">
    <property type="term" value="F:oxidoreductase activity"/>
    <property type="evidence" value="ECO:0007669"/>
    <property type="project" value="InterPro"/>
</dbReference>
<sequence>MDLDFEVTDLPESDHPEPGDVAPDFIRPLVGPEYWEDAALSEVVAEGPTLLVFHPMDGAFPTTYIWNAFDDHGFAEEVQVVGVSVSTPYAHRDLLEERAAGARLFSDLDAGVAAAYDVGNDLDGMEGVTEHRPAVFLLDADRAVQYAWVADEWPAFPDYEAIAAAIDEHV</sequence>
<dbReference type="Pfam" id="PF00578">
    <property type="entry name" value="AhpC-TSA"/>
    <property type="match status" value="1"/>
</dbReference>
<feature type="domain" description="Thioredoxin" evidence="2">
    <location>
        <begin position="16"/>
        <end position="170"/>
    </location>
</feature>
<comment type="caution">
    <text evidence="3">The sequence shown here is derived from an EMBL/GenBank/DDBJ whole genome shotgun (WGS) entry which is preliminary data.</text>
</comment>
<dbReference type="InterPro" id="IPR036249">
    <property type="entry name" value="Thioredoxin-like_sf"/>
</dbReference>
<dbReference type="InterPro" id="IPR000866">
    <property type="entry name" value="AhpC/TSA"/>
</dbReference>